<feature type="compositionally biased region" description="Pro residues" evidence="1">
    <location>
        <begin position="164"/>
        <end position="181"/>
    </location>
</feature>
<organism evidence="2 3">
    <name type="scientific">Eumeta variegata</name>
    <name type="common">Bagworm moth</name>
    <name type="synonym">Eumeta japonica</name>
    <dbReference type="NCBI Taxonomy" id="151549"/>
    <lineage>
        <taxon>Eukaryota</taxon>
        <taxon>Metazoa</taxon>
        <taxon>Ecdysozoa</taxon>
        <taxon>Arthropoda</taxon>
        <taxon>Hexapoda</taxon>
        <taxon>Insecta</taxon>
        <taxon>Pterygota</taxon>
        <taxon>Neoptera</taxon>
        <taxon>Endopterygota</taxon>
        <taxon>Lepidoptera</taxon>
        <taxon>Glossata</taxon>
        <taxon>Ditrysia</taxon>
        <taxon>Tineoidea</taxon>
        <taxon>Psychidae</taxon>
        <taxon>Oiketicinae</taxon>
        <taxon>Eumeta</taxon>
    </lineage>
</organism>
<dbReference type="AlphaFoldDB" id="A0A4C1XCC7"/>
<keyword evidence="3" id="KW-1185">Reference proteome</keyword>
<proteinExistence type="predicted"/>
<evidence type="ECO:0000313" key="3">
    <source>
        <dbReference type="Proteomes" id="UP000299102"/>
    </source>
</evidence>
<sequence length="196" mass="20903">MPLRSRPTPTGTNAGCPVRVCAAEHARRAPRYAPFPGPACYFAARHRGHPGRAERAGTAAPGAYWTLKCPTRRAPTMLQTAGRLLGHRGNNYSNCEPMLRGAPRRLETLPRRGPEREEEDSGSLTRAASDAAVVSPVRAASTWSAFIGVRRAAVVCMRRTSSALPPPRQPPLHNPVPPPRPLSACAVTRAPAGGPA</sequence>
<feature type="region of interest" description="Disordered" evidence="1">
    <location>
        <begin position="161"/>
        <end position="183"/>
    </location>
</feature>
<name>A0A4C1XCC7_EUMVA</name>
<gene>
    <name evidence="2" type="ORF">EVAR_48577_1</name>
</gene>
<feature type="region of interest" description="Disordered" evidence="1">
    <location>
        <begin position="103"/>
        <end position="130"/>
    </location>
</feature>
<comment type="caution">
    <text evidence="2">The sequence shown here is derived from an EMBL/GenBank/DDBJ whole genome shotgun (WGS) entry which is preliminary data.</text>
</comment>
<dbReference type="Proteomes" id="UP000299102">
    <property type="component" value="Unassembled WGS sequence"/>
</dbReference>
<dbReference type="EMBL" id="BGZK01000803">
    <property type="protein sequence ID" value="GBP61078.1"/>
    <property type="molecule type" value="Genomic_DNA"/>
</dbReference>
<evidence type="ECO:0000313" key="2">
    <source>
        <dbReference type="EMBL" id="GBP61078.1"/>
    </source>
</evidence>
<accession>A0A4C1XCC7</accession>
<reference evidence="2 3" key="1">
    <citation type="journal article" date="2019" name="Commun. Biol.">
        <title>The bagworm genome reveals a unique fibroin gene that provides high tensile strength.</title>
        <authorList>
            <person name="Kono N."/>
            <person name="Nakamura H."/>
            <person name="Ohtoshi R."/>
            <person name="Tomita M."/>
            <person name="Numata K."/>
            <person name="Arakawa K."/>
        </authorList>
    </citation>
    <scope>NUCLEOTIDE SEQUENCE [LARGE SCALE GENOMIC DNA]</scope>
</reference>
<evidence type="ECO:0000256" key="1">
    <source>
        <dbReference type="SAM" id="MobiDB-lite"/>
    </source>
</evidence>
<protein>
    <submittedName>
        <fullName evidence="2">Uncharacterized protein</fullName>
    </submittedName>
</protein>
<feature type="compositionally biased region" description="Basic and acidic residues" evidence="1">
    <location>
        <begin position="104"/>
        <end position="115"/>
    </location>
</feature>